<dbReference type="STRING" id="1835702.A0A1F5LN65"/>
<accession>A0A1F5LN65</accession>
<organism evidence="3 4">
    <name type="scientific">Penicillium arizonense</name>
    <dbReference type="NCBI Taxonomy" id="1835702"/>
    <lineage>
        <taxon>Eukaryota</taxon>
        <taxon>Fungi</taxon>
        <taxon>Dikarya</taxon>
        <taxon>Ascomycota</taxon>
        <taxon>Pezizomycotina</taxon>
        <taxon>Eurotiomycetes</taxon>
        <taxon>Eurotiomycetidae</taxon>
        <taxon>Eurotiales</taxon>
        <taxon>Aspergillaceae</taxon>
        <taxon>Penicillium</taxon>
    </lineage>
</organism>
<sequence>MHTPCTNPEGPFATIPKELYITISDFLPELADLNAFTRTNKTIHALLNRTLYKNDAISPDPKALFWASTHNKPSTALLALNANTDPNSKTDKDPRLKGCTPTLLASFHNSLAVLKLILLNDDANPNIRDYKWIRPPISWAAKQGHTEIVQTLLADPRTDVNLQDKSGDTALMICADHQPTMLTTLLLSGQADPRIANRHGWTPLSRAARDFNCEMGLLLARHLRLILDGDDSAKHCQHVFFYAAVRGHADVVEYLVKFFGEKLDPNADGERVGRAAFSYADGQRYGRGAFTIAAAAGNIDVVRILLGWEATDPNLQTHWKRQTPLFTAAEEGREDMVDLLVGCDRVGLEIADMHGTTPLGVAAYGNHEGIVRRLLSGPRKADPNARDENGQTPLFNAAFCGHLGVVKALLKAEGIDPGLGDTEGKTPVEVAMENQYYQVVEVLDNRAWYIDLLSPPEAVVFAMRQPTSVDCGMTSASTFVTSLSTTR</sequence>
<dbReference type="SUPFAM" id="SSF48403">
    <property type="entry name" value="Ankyrin repeat"/>
    <property type="match status" value="1"/>
</dbReference>
<dbReference type="Pfam" id="PF12796">
    <property type="entry name" value="Ank_2"/>
    <property type="match status" value="2"/>
</dbReference>
<keyword evidence="2" id="KW-0040">ANK repeat</keyword>
<evidence type="ECO:0000256" key="1">
    <source>
        <dbReference type="ARBA" id="ARBA00022737"/>
    </source>
</evidence>
<gene>
    <name evidence="3" type="ORF">PENARI_c006G01216</name>
</gene>
<dbReference type="Pfam" id="PF00023">
    <property type="entry name" value="Ank"/>
    <property type="match status" value="2"/>
</dbReference>
<keyword evidence="1" id="KW-0677">Repeat</keyword>
<dbReference type="OrthoDB" id="20872at2759"/>
<dbReference type="SMART" id="SM00248">
    <property type="entry name" value="ANK"/>
    <property type="match status" value="11"/>
</dbReference>
<dbReference type="InterPro" id="IPR036770">
    <property type="entry name" value="Ankyrin_rpt-contain_sf"/>
</dbReference>
<dbReference type="GeneID" id="34574878"/>
<dbReference type="Proteomes" id="UP000177622">
    <property type="component" value="Unassembled WGS sequence"/>
</dbReference>
<evidence type="ECO:0000313" key="4">
    <source>
        <dbReference type="Proteomes" id="UP000177622"/>
    </source>
</evidence>
<evidence type="ECO:0000313" key="3">
    <source>
        <dbReference type="EMBL" id="OGE54369.1"/>
    </source>
</evidence>
<keyword evidence="4" id="KW-1185">Reference proteome</keyword>
<dbReference type="InterPro" id="IPR002110">
    <property type="entry name" value="Ankyrin_rpt"/>
</dbReference>
<dbReference type="Gene3D" id="1.25.40.20">
    <property type="entry name" value="Ankyrin repeat-containing domain"/>
    <property type="match status" value="3"/>
</dbReference>
<proteinExistence type="predicted"/>
<evidence type="ECO:0000256" key="2">
    <source>
        <dbReference type="ARBA" id="ARBA00023043"/>
    </source>
</evidence>
<comment type="caution">
    <text evidence="3">The sequence shown here is derived from an EMBL/GenBank/DDBJ whole genome shotgun (WGS) entry which is preliminary data.</text>
</comment>
<dbReference type="RefSeq" id="XP_022489805.1">
    <property type="nucleotide sequence ID" value="XM_022630144.1"/>
</dbReference>
<dbReference type="PANTHER" id="PTHR24198:SF165">
    <property type="entry name" value="ANKYRIN REPEAT-CONTAINING PROTEIN-RELATED"/>
    <property type="match status" value="1"/>
</dbReference>
<reference evidence="3 4" key="1">
    <citation type="journal article" date="2016" name="Sci. Rep.">
        <title>Penicillium arizonense, a new, genome sequenced fungal species, reveals a high chemical diversity in secreted metabolites.</title>
        <authorList>
            <person name="Grijseels S."/>
            <person name="Nielsen J.C."/>
            <person name="Randelovic M."/>
            <person name="Nielsen J."/>
            <person name="Nielsen K.F."/>
            <person name="Workman M."/>
            <person name="Frisvad J.C."/>
        </authorList>
    </citation>
    <scope>NUCLEOTIDE SEQUENCE [LARGE SCALE GENOMIC DNA]</scope>
    <source>
        <strain evidence="3 4">CBS 141311</strain>
    </source>
</reference>
<dbReference type="EMBL" id="LXJU01000006">
    <property type="protein sequence ID" value="OGE54369.1"/>
    <property type="molecule type" value="Genomic_DNA"/>
</dbReference>
<dbReference type="AlphaFoldDB" id="A0A1F5LN65"/>
<name>A0A1F5LN65_PENAI</name>
<protein>
    <submittedName>
        <fullName evidence="3">Uncharacterized protein</fullName>
    </submittedName>
</protein>
<dbReference type="PANTHER" id="PTHR24198">
    <property type="entry name" value="ANKYRIN REPEAT AND PROTEIN KINASE DOMAIN-CONTAINING PROTEIN"/>
    <property type="match status" value="1"/>
</dbReference>